<dbReference type="PANTHER" id="PTHR33681:SF4">
    <property type="entry name" value="OS12G0171100 PROTEIN"/>
    <property type="match status" value="1"/>
</dbReference>
<keyword evidence="1" id="KW-0732">Signal</keyword>
<feature type="chain" id="PRO_5044746182" description="Alginate lyase 2 domain-containing protein" evidence="1">
    <location>
        <begin position="27"/>
        <end position="203"/>
    </location>
</feature>
<accession>A0ABC9GRQ8</accession>
<evidence type="ECO:0000313" key="3">
    <source>
        <dbReference type="EMBL" id="CAL5098090.1"/>
    </source>
</evidence>
<feature type="signal peptide" evidence="1">
    <location>
        <begin position="1"/>
        <end position="26"/>
    </location>
</feature>
<keyword evidence="4" id="KW-1185">Reference proteome</keyword>
<evidence type="ECO:0000259" key="2">
    <source>
        <dbReference type="Pfam" id="PF08787"/>
    </source>
</evidence>
<gene>
    <name evidence="3" type="ORF">URODEC1_LOCUS118023</name>
</gene>
<reference evidence="3 4" key="2">
    <citation type="submission" date="2024-10" db="EMBL/GenBank/DDBJ databases">
        <authorList>
            <person name="Ryan C."/>
        </authorList>
    </citation>
    <scope>NUCLEOTIDE SEQUENCE [LARGE SCALE GENOMIC DNA]</scope>
</reference>
<protein>
    <recommendedName>
        <fullName evidence="2">Alginate lyase 2 domain-containing protein</fullName>
    </recommendedName>
</protein>
<dbReference type="Proteomes" id="UP001497457">
    <property type="component" value="Chromosome 9rd"/>
</dbReference>
<dbReference type="InterPro" id="IPR014895">
    <property type="entry name" value="Alginate_lyase_2"/>
</dbReference>
<dbReference type="PANTHER" id="PTHR33681">
    <property type="entry name" value="BINDING PROTEIN, PUTATIVE, EXPRESSED-RELATED"/>
    <property type="match status" value="1"/>
</dbReference>
<dbReference type="Pfam" id="PF08787">
    <property type="entry name" value="Alginate_lyase2"/>
    <property type="match status" value="2"/>
</dbReference>
<dbReference type="SUPFAM" id="SSF49899">
    <property type="entry name" value="Concanavalin A-like lectins/glucanases"/>
    <property type="match status" value="1"/>
</dbReference>
<reference evidence="4" key="1">
    <citation type="submission" date="2024-06" db="EMBL/GenBank/DDBJ databases">
        <authorList>
            <person name="Ryan C."/>
        </authorList>
    </citation>
    <scope>NUCLEOTIDE SEQUENCE [LARGE SCALE GENOMIC DNA]</scope>
</reference>
<sequence length="203" mass="22791">MGASPSWLACLCVVAVVLLVSPSSRGLAGADPTNGFTAVSLSESNFVLQKPYDLPSNARYSFAGGVRQLWVLSSDKPHTSQSNTKPRTEIRMTGYDYSSGVWQFEGYGYRVGHHTLMLHVYNGTLRYYSGAVVEDNIYDRWFRLNVVHDVDQSRLTVFVDGVEKLMVAGRGGDSHYFKFGVYTQHDSSSCMESRWKNVRILRK</sequence>
<organism evidence="3 4">
    <name type="scientific">Urochloa decumbens</name>
    <dbReference type="NCBI Taxonomy" id="240449"/>
    <lineage>
        <taxon>Eukaryota</taxon>
        <taxon>Viridiplantae</taxon>
        <taxon>Streptophyta</taxon>
        <taxon>Embryophyta</taxon>
        <taxon>Tracheophyta</taxon>
        <taxon>Spermatophyta</taxon>
        <taxon>Magnoliopsida</taxon>
        <taxon>Liliopsida</taxon>
        <taxon>Poales</taxon>
        <taxon>Poaceae</taxon>
        <taxon>PACMAD clade</taxon>
        <taxon>Panicoideae</taxon>
        <taxon>Panicodae</taxon>
        <taxon>Paniceae</taxon>
        <taxon>Melinidinae</taxon>
        <taxon>Urochloa</taxon>
    </lineage>
</organism>
<feature type="domain" description="Alginate lyase 2" evidence="2">
    <location>
        <begin position="44"/>
        <end position="108"/>
    </location>
</feature>
<proteinExistence type="predicted"/>
<dbReference type="InterPro" id="IPR013320">
    <property type="entry name" value="ConA-like_dom_sf"/>
</dbReference>
<dbReference type="AlphaFoldDB" id="A0ABC9GRQ8"/>
<evidence type="ECO:0000313" key="4">
    <source>
        <dbReference type="Proteomes" id="UP001497457"/>
    </source>
</evidence>
<evidence type="ECO:0000256" key="1">
    <source>
        <dbReference type="SAM" id="SignalP"/>
    </source>
</evidence>
<feature type="domain" description="Alginate lyase 2" evidence="2">
    <location>
        <begin position="115"/>
        <end position="200"/>
    </location>
</feature>
<dbReference type="EMBL" id="OZ075119">
    <property type="protein sequence ID" value="CAL5098090.1"/>
    <property type="molecule type" value="Genomic_DNA"/>
</dbReference>
<name>A0ABC9GRQ8_9POAL</name>